<evidence type="ECO:0000313" key="2">
    <source>
        <dbReference type="Proteomes" id="UP000027632"/>
    </source>
</evidence>
<evidence type="ECO:0000313" key="1">
    <source>
        <dbReference type="EMBL" id="KEG37990.1"/>
    </source>
</evidence>
<evidence type="ECO:0008006" key="3">
    <source>
        <dbReference type="Google" id="ProtNLM"/>
    </source>
</evidence>
<name>A0ABR4SW26_9ACTN</name>
<gene>
    <name evidence="1" type="ORF">DJ64_24320</name>
</gene>
<dbReference type="Proteomes" id="UP000027632">
    <property type="component" value="Unassembled WGS sequence"/>
</dbReference>
<comment type="caution">
    <text evidence="1">The sequence shown here is derived from an EMBL/GenBank/DDBJ whole genome shotgun (WGS) entry which is preliminary data.</text>
</comment>
<accession>A0ABR4SW26</accession>
<dbReference type="EMBL" id="JJMG01000245">
    <property type="protein sequence ID" value="KEG37990.1"/>
    <property type="molecule type" value="Genomic_DNA"/>
</dbReference>
<dbReference type="RefSeq" id="WP_037643494.1">
    <property type="nucleotide sequence ID" value="NZ_KL503830.1"/>
</dbReference>
<proteinExistence type="predicted"/>
<sequence length="191" mass="21603">MLLHTQELSWEALEHLVVALAVQVDQAVEARPFGRNGQAQGGIDVVAFFASGPAAVYQAKKYERFTASDLRKAALTYANGSRPFGARRLVIVTTADVRDTKVDLELARLRGQHQDLVIDLWGRQQLSDMLFALPDLVRRFFGEHTMQVFCRPLPGQEEQADSARAADRLELENYSTHLDMYLRGHLIWLPR</sequence>
<keyword evidence="2" id="KW-1185">Reference proteome</keyword>
<protein>
    <recommendedName>
        <fullName evidence="3">Restriction endonuclease type IV Mrr domain-containing protein</fullName>
    </recommendedName>
</protein>
<organism evidence="1 2">
    <name type="scientific">Streptomyces griseorubens</name>
    <dbReference type="NCBI Taxonomy" id="66897"/>
    <lineage>
        <taxon>Bacteria</taxon>
        <taxon>Bacillati</taxon>
        <taxon>Actinomycetota</taxon>
        <taxon>Actinomycetes</taxon>
        <taxon>Kitasatosporales</taxon>
        <taxon>Streptomycetaceae</taxon>
        <taxon>Streptomyces</taxon>
        <taxon>Streptomyces althioticus group</taxon>
    </lineage>
</organism>
<reference evidence="1 2" key="1">
    <citation type="submission" date="2014-04" db="EMBL/GenBank/DDBJ databases">
        <title>Draft genome sequence of the novel Streptomyces griseorubens JSD-1 playing a role in carbon and nitrogen cycle.</title>
        <authorList>
            <consortium name="Shanghai Jiao Tong University"/>
            <person name="Feng H."/>
            <person name="Sun Y."/>
            <person name="Zhi Y."/>
            <person name="Mao L."/>
            <person name="Luo Y."/>
            <person name="Wei X."/>
            <person name="Zhou P."/>
        </authorList>
    </citation>
    <scope>NUCLEOTIDE SEQUENCE [LARGE SCALE GENOMIC DNA]</scope>
    <source>
        <strain evidence="1 2">JSD-1</strain>
    </source>
</reference>